<dbReference type="VEuPathDB" id="VectorBase:GBRI001126"/>
<reference evidence="3" key="1">
    <citation type="submission" date="2014-03" db="EMBL/GenBank/DDBJ databases">
        <authorList>
            <person name="Aksoy S."/>
            <person name="Warren W."/>
            <person name="Wilson R.K."/>
        </authorList>
    </citation>
    <scope>NUCLEOTIDE SEQUENCE [LARGE SCALE GENOMIC DNA]</scope>
    <source>
        <strain evidence="3">IAEA</strain>
    </source>
</reference>
<keyword evidence="1" id="KW-0812">Transmembrane</keyword>
<protein>
    <submittedName>
        <fullName evidence="2">Uncharacterized protein</fullName>
    </submittedName>
</protein>
<keyword evidence="3" id="KW-1185">Reference proteome</keyword>
<dbReference type="EnsemblMetazoa" id="GBRI001126-RA">
    <property type="protein sequence ID" value="GBRI001126-PA"/>
    <property type="gene ID" value="GBRI001126"/>
</dbReference>
<proteinExistence type="predicted"/>
<feature type="transmembrane region" description="Helical" evidence="1">
    <location>
        <begin position="76"/>
        <end position="94"/>
    </location>
</feature>
<sequence>MKSNQQGKFVMYTHIPNSKQNLQLKANKQNMKACFNQFYAKLCQVMSDLVHSLENFEYNVANVVVAAVMDVPDDHITFLIIFAVCLVSLSFYLTQIERLKSHEWPQKQTKAI</sequence>
<organism evidence="2 3">
    <name type="scientific">Glossina brevipalpis</name>
    <dbReference type="NCBI Taxonomy" id="37001"/>
    <lineage>
        <taxon>Eukaryota</taxon>
        <taxon>Metazoa</taxon>
        <taxon>Ecdysozoa</taxon>
        <taxon>Arthropoda</taxon>
        <taxon>Hexapoda</taxon>
        <taxon>Insecta</taxon>
        <taxon>Pterygota</taxon>
        <taxon>Neoptera</taxon>
        <taxon>Endopterygota</taxon>
        <taxon>Diptera</taxon>
        <taxon>Brachycera</taxon>
        <taxon>Muscomorpha</taxon>
        <taxon>Hippoboscoidea</taxon>
        <taxon>Glossinidae</taxon>
        <taxon>Glossina</taxon>
    </lineage>
</organism>
<dbReference type="Proteomes" id="UP000091820">
    <property type="component" value="Unassembled WGS sequence"/>
</dbReference>
<keyword evidence="1" id="KW-1133">Transmembrane helix</keyword>
<accession>A0A1A9W019</accession>
<reference evidence="2" key="2">
    <citation type="submission" date="2020-05" db="UniProtKB">
        <authorList>
            <consortium name="EnsemblMetazoa"/>
        </authorList>
    </citation>
    <scope>IDENTIFICATION</scope>
    <source>
        <strain evidence="2">IAEA</strain>
    </source>
</reference>
<evidence type="ECO:0000313" key="2">
    <source>
        <dbReference type="EnsemblMetazoa" id="GBRI001126-PA"/>
    </source>
</evidence>
<name>A0A1A9W019_9MUSC</name>
<evidence type="ECO:0000313" key="3">
    <source>
        <dbReference type="Proteomes" id="UP000091820"/>
    </source>
</evidence>
<evidence type="ECO:0000256" key="1">
    <source>
        <dbReference type="SAM" id="Phobius"/>
    </source>
</evidence>
<dbReference type="AlphaFoldDB" id="A0A1A9W019"/>
<keyword evidence="1" id="KW-0472">Membrane</keyword>